<proteinExistence type="predicted"/>
<dbReference type="Proteomes" id="UP000694866">
    <property type="component" value="Unplaced"/>
</dbReference>
<protein>
    <recommendedName>
        <fullName evidence="2">Mutator-like transposase domain-containing protein</fullName>
    </recommendedName>
</protein>
<reference evidence="4" key="1">
    <citation type="submission" date="2025-08" db="UniProtKB">
        <authorList>
            <consortium name="RefSeq"/>
        </authorList>
    </citation>
    <scope>IDENTIFICATION</scope>
    <source>
        <strain evidence="4">USDA-PBARC FA_bdor</strain>
        <tissue evidence="4">Whole organism</tissue>
    </source>
</reference>
<evidence type="ECO:0000313" key="3">
    <source>
        <dbReference type="Proteomes" id="UP000694866"/>
    </source>
</evidence>
<dbReference type="KEGG" id="fas:105269436"/>
<dbReference type="OrthoDB" id="7698403at2759"/>
<feature type="compositionally biased region" description="Basic and acidic residues" evidence="1">
    <location>
        <begin position="49"/>
        <end position="62"/>
    </location>
</feature>
<dbReference type="GeneID" id="105269436"/>
<evidence type="ECO:0000259" key="2">
    <source>
        <dbReference type="Pfam" id="PF20700"/>
    </source>
</evidence>
<accession>A0A9R1U498</accession>
<dbReference type="InterPro" id="IPR049012">
    <property type="entry name" value="Mutator_transp_dom"/>
</dbReference>
<feature type="domain" description="Mutator-like transposase" evidence="2">
    <location>
        <begin position="156"/>
        <end position="298"/>
    </location>
</feature>
<evidence type="ECO:0000256" key="1">
    <source>
        <dbReference type="SAM" id="MobiDB-lite"/>
    </source>
</evidence>
<keyword evidence="3" id="KW-1185">Reference proteome</keyword>
<sequence length="303" mass="34349">MNSSSSLQRFGNRWIKKKNVEKKLKQQATGRRNRGRRVQGPEPMIEVHNTGHEPIKRQKLQDDNQGEAPGTKEIQTNITACENGADITELQSKVNDIGTEIRILESAERTPEEDVITPEKTDSAQNETEFNTKIMNGNKHQENPNEESIQKPNLTGNRIVDLNLLAEALYCEFCEKTLSLKDILRELRHGLGSYLFIRCPDCFHEKKIPTTKCIREKHAGKREQFQINFKASIGCFHAGIGNQGFNKLLSGLDIPTVPSNTQKYYDRKVGPVVEKVAKGSGDRAAKIERRLTIINKEQIEKMV</sequence>
<feature type="region of interest" description="Disordered" evidence="1">
    <location>
        <begin position="1"/>
        <end position="72"/>
    </location>
</feature>
<organism evidence="3 4">
    <name type="scientific">Fopius arisanus</name>
    <dbReference type="NCBI Taxonomy" id="64838"/>
    <lineage>
        <taxon>Eukaryota</taxon>
        <taxon>Metazoa</taxon>
        <taxon>Ecdysozoa</taxon>
        <taxon>Arthropoda</taxon>
        <taxon>Hexapoda</taxon>
        <taxon>Insecta</taxon>
        <taxon>Pterygota</taxon>
        <taxon>Neoptera</taxon>
        <taxon>Endopterygota</taxon>
        <taxon>Hymenoptera</taxon>
        <taxon>Apocrita</taxon>
        <taxon>Ichneumonoidea</taxon>
        <taxon>Braconidae</taxon>
        <taxon>Opiinae</taxon>
        <taxon>Fopius</taxon>
    </lineage>
</organism>
<dbReference type="AlphaFoldDB" id="A0A9R1U498"/>
<dbReference type="Pfam" id="PF20700">
    <property type="entry name" value="Mutator"/>
    <property type="match status" value="1"/>
</dbReference>
<dbReference type="RefSeq" id="XP_011307964.1">
    <property type="nucleotide sequence ID" value="XM_011309662.1"/>
</dbReference>
<gene>
    <name evidence="4" type="primary">LOC105269436</name>
</gene>
<evidence type="ECO:0000313" key="4">
    <source>
        <dbReference type="RefSeq" id="XP_011307964.1"/>
    </source>
</evidence>
<name>A0A9R1U498_9HYME</name>